<dbReference type="AlphaFoldDB" id="A0A834XHA3"/>
<dbReference type="Proteomes" id="UP000634136">
    <property type="component" value="Unassembled WGS sequence"/>
</dbReference>
<comment type="caution">
    <text evidence="1">The sequence shown here is derived from an EMBL/GenBank/DDBJ whole genome shotgun (WGS) entry which is preliminary data.</text>
</comment>
<organism evidence="1 2">
    <name type="scientific">Senna tora</name>
    <dbReference type="NCBI Taxonomy" id="362788"/>
    <lineage>
        <taxon>Eukaryota</taxon>
        <taxon>Viridiplantae</taxon>
        <taxon>Streptophyta</taxon>
        <taxon>Embryophyta</taxon>
        <taxon>Tracheophyta</taxon>
        <taxon>Spermatophyta</taxon>
        <taxon>Magnoliopsida</taxon>
        <taxon>eudicotyledons</taxon>
        <taxon>Gunneridae</taxon>
        <taxon>Pentapetalae</taxon>
        <taxon>rosids</taxon>
        <taxon>fabids</taxon>
        <taxon>Fabales</taxon>
        <taxon>Fabaceae</taxon>
        <taxon>Caesalpinioideae</taxon>
        <taxon>Cassia clade</taxon>
        <taxon>Senna</taxon>
    </lineage>
</organism>
<evidence type="ECO:0000313" key="1">
    <source>
        <dbReference type="EMBL" id="KAF7845067.1"/>
    </source>
</evidence>
<keyword evidence="2" id="KW-1185">Reference proteome</keyword>
<accession>A0A834XHA3</accession>
<evidence type="ECO:0000313" key="2">
    <source>
        <dbReference type="Proteomes" id="UP000634136"/>
    </source>
</evidence>
<reference evidence="1" key="1">
    <citation type="submission" date="2020-09" db="EMBL/GenBank/DDBJ databases">
        <title>Genome-Enabled Discovery of Anthraquinone Biosynthesis in Senna tora.</title>
        <authorList>
            <person name="Kang S.-H."/>
            <person name="Pandey R.P."/>
            <person name="Lee C.-M."/>
            <person name="Sim J.-S."/>
            <person name="Jeong J.-T."/>
            <person name="Choi B.-S."/>
            <person name="Jung M."/>
            <person name="Ginzburg D."/>
            <person name="Zhao K."/>
            <person name="Won S.Y."/>
            <person name="Oh T.-J."/>
            <person name="Yu Y."/>
            <person name="Kim N.-H."/>
            <person name="Lee O.R."/>
            <person name="Lee T.-H."/>
            <person name="Bashyal P."/>
            <person name="Kim T.-S."/>
            <person name="Lee W.-H."/>
            <person name="Kawkins C."/>
            <person name="Kim C.-K."/>
            <person name="Kim J.S."/>
            <person name="Ahn B.O."/>
            <person name="Rhee S.Y."/>
            <person name="Sohng J.K."/>
        </authorList>
    </citation>
    <scope>NUCLEOTIDE SEQUENCE</scope>
    <source>
        <tissue evidence="1">Leaf</tissue>
    </source>
</reference>
<proteinExistence type="predicted"/>
<sequence>MVPWTIEPICCKYQVAEELPASAVVFCSSFRSTKAS</sequence>
<name>A0A834XHA3_9FABA</name>
<protein>
    <submittedName>
        <fullName evidence="1">Uncharacterized protein</fullName>
    </submittedName>
</protein>
<gene>
    <name evidence="1" type="ORF">G2W53_001972</name>
</gene>
<dbReference type="EMBL" id="JAAIUW010000001">
    <property type="protein sequence ID" value="KAF7845067.1"/>
    <property type="molecule type" value="Genomic_DNA"/>
</dbReference>